<accession>A0A1L9QLX8</accession>
<evidence type="ECO:0000313" key="1">
    <source>
        <dbReference type="EMBL" id="OJJ20706.1"/>
    </source>
</evidence>
<reference evidence="1" key="1">
    <citation type="submission" date="2016-10" db="EMBL/GenBank/DDBJ databases">
        <title>CRISPR-Cas defence system in Roseofilum reptotaenium: evidence of a bacteriophage-cyanobacterium arms race in the coral black band disease.</title>
        <authorList>
            <person name="Buerger P."/>
            <person name="Wood-Charlson E.M."/>
            <person name="Weynberg K.D."/>
            <person name="Willis B."/>
            <person name="Van Oppen M.J."/>
        </authorList>
    </citation>
    <scope>NUCLEOTIDE SEQUENCE [LARGE SCALE GENOMIC DNA]</scope>
    <source>
        <strain evidence="1">AO1-A</strain>
    </source>
</reference>
<protein>
    <submittedName>
        <fullName evidence="1">Uncharacterized protein</fullName>
    </submittedName>
</protein>
<gene>
    <name evidence="1" type="ORF">BI308_20640</name>
</gene>
<evidence type="ECO:0000313" key="2">
    <source>
        <dbReference type="Proteomes" id="UP000183940"/>
    </source>
</evidence>
<proteinExistence type="predicted"/>
<name>A0A1L9QLX8_9CYAN</name>
<comment type="caution">
    <text evidence="1">The sequence shown here is derived from an EMBL/GenBank/DDBJ whole genome shotgun (WGS) entry which is preliminary data.</text>
</comment>
<organism evidence="1 2">
    <name type="scientific">Roseofilum reptotaenium AO1-A</name>
    <dbReference type="NCBI Taxonomy" id="1925591"/>
    <lineage>
        <taxon>Bacteria</taxon>
        <taxon>Bacillati</taxon>
        <taxon>Cyanobacteriota</taxon>
        <taxon>Cyanophyceae</taxon>
        <taxon>Desertifilales</taxon>
        <taxon>Desertifilaceae</taxon>
        <taxon>Roseofilum</taxon>
    </lineage>
</organism>
<dbReference type="Proteomes" id="UP000183940">
    <property type="component" value="Unassembled WGS sequence"/>
</dbReference>
<keyword evidence="2" id="KW-1185">Reference proteome</keyword>
<sequence length="97" mass="11390">MYLLDHPYSGDKSLEEISVTSGQYPRQYPNPVRFEINYKKDDTWNLDWYDISVSDTKFSGKKLEGEGRCQNAKIATGKFEYPDKHHSFNVIFKHIKP</sequence>
<dbReference type="AlphaFoldDB" id="A0A1L9QLX8"/>
<dbReference type="EMBL" id="MLAW01000047">
    <property type="protein sequence ID" value="OJJ20706.1"/>
    <property type="molecule type" value="Genomic_DNA"/>
</dbReference>